<gene>
    <name evidence="1" type="ORF">KL86SPO_30742</name>
</gene>
<dbReference type="AlphaFoldDB" id="A0A212LSH0"/>
<organism evidence="1">
    <name type="scientific">uncultured Sporomusa sp</name>
    <dbReference type="NCBI Taxonomy" id="307249"/>
    <lineage>
        <taxon>Bacteria</taxon>
        <taxon>Bacillati</taxon>
        <taxon>Bacillota</taxon>
        <taxon>Negativicutes</taxon>
        <taxon>Selenomonadales</taxon>
        <taxon>Sporomusaceae</taxon>
        <taxon>Sporomusa</taxon>
        <taxon>environmental samples</taxon>
    </lineage>
</organism>
<proteinExistence type="predicted"/>
<protein>
    <submittedName>
        <fullName evidence="1">Uncharacterized protein</fullName>
    </submittedName>
</protein>
<sequence>MPGVFVNLLYVQPTHLLGELDVTQLPSLLRVEGKNITRKRPPAEKRV</sequence>
<accession>A0A212LSH0</accession>
<dbReference type="EMBL" id="FMJE01000003">
    <property type="protein sequence ID" value="SCM80564.1"/>
    <property type="molecule type" value="Genomic_DNA"/>
</dbReference>
<name>A0A212LSH0_9FIRM</name>
<evidence type="ECO:0000313" key="1">
    <source>
        <dbReference type="EMBL" id="SCM80564.1"/>
    </source>
</evidence>
<reference evidence="1" key="1">
    <citation type="submission" date="2016-08" db="EMBL/GenBank/DDBJ databases">
        <authorList>
            <person name="Seilhamer J.J."/>
        </authorList>
    </citation>
    <scope>NUCLEOTIDE SEQUENCE</scope>
    <source>
        <strain evidence="1">86</strain>
    </source>
</reference>